<gene>
    <name evidence="1" type="ORF">VNO77_44583</name>
</gene>
<comment type="caution">
    <text evidence="1">The sequence shown here is derived from an EMBL/GenBank/DDBJ whole genome shotgun (WGS) entry which is preliminary data.</text>
</comment>
<dbReference type="Proteomes" id="UP001367508">
    <property type="component" value="Unassembled WGS sequence"/>
</dbReference>
<dbReference type="AlphaFoldDB" id="A0AAN9PQW0"/>
<sequence>MRQWRIGKFERLLQHKLLEDGNAIVNGVINFMNGKKINVKSLGKESKSESVALHAFEKSITTRRNLPASEK</sequence>
<proteinExistence type="predicted"/>
<dbReference type="EMBL" id="JAYMYQ010000011">
    <property type="protein sequence ID" value="KAK7306632.1"/>
    <property type="molecule type" value="Genomic_DNA"/>
</dbReference>
<accession>A0AAN9PQW0</accession>
<evidence type="ECO:0000313" key="1">
    <source>
        <dbReference type="EMBL" id="KAK7306632.1"/>
    </source>
</evidence>
<name>A0AAN9PQW0_CANGL</name>
<protein>
    <submittedName>
        <fullName evidence="1">Uncharacterized protein</fullName>
    </submittedName>
</protein>
<reference evidence="1 2" key="1">
    <citation type="submission" date="2024-01" db="EMBL/GenBank/DDBJ databases">
        <title>The genomes of 5 underutilized Papilionoideae crops provide insights into root nodulation and disease resistanc.</title>
        <authorList>
            <person name="Jiang F."/>
        </authorList>
    </citation>
    <scope>NUCLEOTIDE SEQUENCE [LARGE SCALE GENOMIC DNA]</scope>
    <source>
        <strain evidence="1">LVBAO_FW01</strain>
        <tissue evidence="1">Leaves</tissue>
    </source>
</reference>
<evidence type="ECO:0000313" key="2">
    <source>
        <dbReference type="Proteomes" id="UP001367508"/>
    </source>
</evidence>
<organism evidence="1 2">
    <name type="scientific">Canavalia gladiata</name>
    <name type="common">Sword bean</name>
    <name type="synonym">Dolichos gladiatus</name>
    <dbReference type="NCBI Taxonomy" id="3824"/>
    <lineage>
        <taxon>Eukaryota</taxon>
        <taxon>Viridiplantae</taxon>
        <taxon>Streptophyta</taxon>
        <taxon>Embryophyta</taxon>
        <taxon>Tracheophyta</taxon>
        <taxon>Spermatophyta</taxon>
        <taxon>Magnoliopsida</taxon>
        <taxon>eudicotyledons</taxon>
        <taxon>Gunneridae</taxon>
        <taxon>Pentapetalae</taxon>
        <taxon>rosids</taxon>
        <taxon>fabids</taxon>
        <taxon>Fabales</taxon>
        <taxon>Fabaceae</taxon>
        <taxon>Papilionoideae</taxon>
        <taxon>50 kb inversion clade</taxon>
        <taxon>NPAAA clade</taxon>
        <taxon>indigoferoid/millettioid clade</taxon>
        <taxon>Phaseoleae</taxon>
        <taxon>Canavalia</taxon>
    </lineage>
</organism>
<keyword evidence="2" id="KW-1185">Reference proteome</keyword>